<feature type="transmembrane region" description="Helical" evidence="1">
    <location>
        <begin position="12"/>
        <end position="35"/>
    </location>
</feature>
<reference evidence="2" key="1">
    <citation type="submission" date="2018-02" db="EMBL/GenBank/DDBJ databases">
        <title>Rhizophora mucronata_Transcriptome.</title>
        <authorList>
            <person name="Meera S.P."/>
            <person name="Sreeshan A."/>
            <person name="Augustine A."/>
        </authorList>
    </citation>
    <scope>NUCLEOTIDE SEQUENCE</scope>
    <source>
        <tissue evidence="2">Leaf</tissue>
    </source>
</reference>
<accession>A0A2P2N347</accession>
<protein>
    <submittedName>
        <fullName evidence="2">Uncharacterized protein</fullName>
    </submittedName>
</protein>
<proteinExistence type="predicted"/>
<evidence type="ECO:0000313" key="2">
    <source>
        <dbReference type="EMBL" id="MBX36885.1"/>
    </source>
</evidence>
<keyword evidence="1" id="KW-0472">Membrane</keyword>
<evidence type="ECO:0000256" key="1">
    <source>
        <dbReference type="SAM" id="Phobius"/>
    </source>
</evidence>
<sequence length="37" mass="4165">MLELLAPLSLRINTMCSLIAWPFFVFIIGAAHIMLSM</sequence>
<organism evidence="2">
    <name type="scientific">Rhizophora mucronata</name>
    <name type="common">Asiatic mangrove</name>
    <dbReference type="NCBI Taxonomy" id="61149"/>
    <lineage>
        <taxon>Eukaryota</taxon>
        <taxon>Viridiplantae</taxon>
        <taxon>Streptophyta</taxon>
        <taxon>Embryophyta</taxon>
        <taxon>Tracheophyta</taxon>
        <taxon>Spermatophyta</taxon>
        <taxon>Magnoliopsida</taxon>
        <taxon>eudicotyledons</taxon>
        <taxon>Gunneridae</taxon>
        <taxon>Pentapetalae</taxon>
        <taxon>rosids</taxon>
        <taxon>fabids</taxon>
        <taxon>Malpighiales</taxon>
        <taxon>Rhizophoraceae</taxon>
        <taxon>Rhizophora</taxon>
    </lineage>
</organism>
<keyword evidence="1" id="KW-0812">Transmembrane</keyword>
<dbReference type="AlphaFoldDB" id="A0A2P2N347"/>
<keyword evidence="1" id="KW-1133">Transmembrane helix</keyword>
<dbReference type="EMBL" id="GGEC01056401">
    <property type="protein sequence ID" value="MBX36885.1"/>
    <property type="molecule type" value="Transcribed_RNA"/>
</dbReference>
<name>A0A2P2N347_RHIMU</name>